<name>A0ABZ3BMD5_BURPY</name>
<protein>
    <submittedName>
        <fullName evidence="4">Caspase family protein</fullName>
    </submittedName>
</protein>
<accession>A0ABZ3BMD5</accession>
<evidence type="ECO:0000259" key="3">
    <source>
        <dbReference type="Pfam" id="PF00656"/>
    </source>
</evidence>
<organism evidence="4 5">
    <name type="scientific">Burkholderia pyrrocinia</name>
    <name type="common">Pseudomonas pyrrocinia</name>
    <dbReference type="NCBI Taxonomy" id="60550"/>
    <lineage>
        <taxon>Bacteria</taxon>
        <taxon>Pseudomonadati</taxon>
        <taxon>Pseudomonadota</taxon>
        <taxon>Betaproteobacteria</taxon>
        <taxon>Burkholderiales</taxon>
        <taxon>Burkholderiaceae</taxon>
        <taxon>Burkholderia</taxon>
        <taxon>Burkholderia cepacia complex</taxon>
    </lineage>
</organism>
<feature type="chain" id="PRO_5045899599" evidence="2">
    <location>
        <begin position="28"/>
        <end position="615"/>
    </location>
</feature>
<reference evidence="4 5" key="1">
    <citation type="submission" date="2024-04" db="EMBL/GenBank/DDBJ databases">
        <title>Biological Control Activity of Plant Growth Promoting Rhizobacteria Burkholderia pyrrocinia BX1 against Tobacco black shank Introduction Tobacco black shank (TBS) caused by the oomycete Phytophthora. nicotianae (P. nicotianae) has become a destructive soil.</title>
        <authorList>
            <person name="Liu X."/>
            <person name="Shu C."/>
        </authorList>
    </citation>
    <scope>NUCLEOTIDE SEQUENCE [LARGE SCALE GENOMIC DNA]</scope>
    <source>
        <strain evidence="4 5">BX1</strain>
    </source>
</reference>
<dbReference type="Pfam" id="PF00656">
    <property type="entry name" value="Peptidase_C14"/>
    <property type="match status" value="1"/>
</dbReference>
<dbReference type="Gene3D" id="3.40.50.1460">
    <property type="match status" value="1"/>
</dbReference>
<feature type="region of interest" description="Disordered" evidence="1">
    <location>
        <begin position="593"/>
        <end position="615"/>
    </location>
</feature>
<keyword evidence="2" id="KW-0732">Signal</keyword>
<evidence type="ECO:0000256" key="2">
    <source>
        <dbReference type="SAM" id="SignalP"/>
    </source>
</evidence>
<gene>
    <name evidence="4" type="ORF">WN985_26880</name>
</gene>
<sequence>MRSHHLCQAWKLVALLALLGLMQNCMAAPAGPATLERSAPARRAAILVGVKTYRPGNYRQDASANTQMLRNLNTPCEDVEEISKQLQLAGWSFDNSDPHSEIHTYCDSDLSRIRSDIEQRVVEFDRPGDLLLIFFAGHGAEVGGRSYFFGPSARIDLAAEVGRLNGWSMNRLFIGQSLDIDDTVMVPAGLTYHGNLLVILGACRDDPVTYSAVARALRLEVGPPVSGMQSEGVRVLYATTPGKTIADGVGLSNLARAFSAHVGAHIRVYNAIADARHDVIAATKNTMLEVPLPVGDLNEIDLCFSGCAPGHAMFTPSTNPNPLIRKVSAQQIPGRTDPPTDKLARYRVVRALPTSDRDVFRTTAPVGFDIYWCESGGYEKHRRDAEGLAHDIAAYADGNRSAGAAIGMIRTKPLADSDNSRPGFRFARNAIRYSAENEHAGALAKVVKSSFVKDGYVEPIRSGGLDVVNVFLCSGGPQFPKSPRLFMQAASPNQRGIATFIATQIERRNRDVWVADSIDIRPRVQQISPEHTLVKYFDERDRLLASRIAESLNVLLPSPARTVFAPPKKKTGDDLHGLVEVWLGRDLRPDDVRTDFDRVEGHDNQTEAAPSPEGP</sequence>
<dbReference type="Proteomes" id="UP001484179">
    <property type="component" value="Chromosome 2"/>
</dbReference>
<dbReference type="InterPro" id="IPR011600">
    <property type="entry name" value="Pept_C14_caspase"/>
</dbReference>
<dbReference type="EMBL" id="CP150850">
    <property type="protein sequence ID" value="WZW56181.1"/>
    <property type="molecule type" value="Genomic_DNA"/>
</dbReference>
<dbReference type="SUPFAM" id="SSF52129">
    <property type="entry name" value="Caspase-like"/>
    <property type="match status" value="1"/>
</dbReference>
<proteinExistence type="predicted"/>
<dbReference type="InterPro" id="IPR029030">
    <property type="entry name" value="Caspase-like_dom_sf"/>
</dbReference>
<evidence type="ECO:0000256" key="1">
    <source>
        <dbReference type="SAM" id="MobiDB-lite"/>
    </source>
</evidence>
<feature type="compositionally biased region" description="Basic and acidic residues" evidence="1">
    <location>
        <begin position="593"/>
        <end position="605"/>
    </location>
</feature>
<feature type="domain" description="Peptidase C14 caspase" evidence="3">
    <location>
        <begin position="42"/>
        <end position="248"/>
    </location>
</feature>
<keyword evidence="5" id="KW-1185">Reference proteome</keyword>
<dbReference type="RefSeq" id="WP_342310128.1">
    <property type="nucleotide sequence ID" value="NZ_CP150850.1"/>
</dbReference>
<evidence type="ECO:0000313" key="5">
    <source>
        <dbReference type="Proteomes" id="UP001484179"/>
    </source>
</evidence>
<evidence type="ECO:0000313" key="4">
    <source>
        <dbReference type="EMBL" id="WZW56181.1"/>
    </source>
</evidence>
<feature type="signal peptide" evidence="2">
    <location>
        <begin position="1"/>
        <end position="27"/>
    </location>
</feature>